<gene>
    <name evidence="2" type="primary">BQ5605_C001g00111</name>
    <name evidence="2" type="ORF">BQ5605_C001G00111</name>
</gene>
<evidence type="ECO:0000313" key="2">
    <source>
        <dbReference type="EMBL" id="SGY44073.1"/>
    </source>
</evidence>
<accession>A0A2X0NZE4</accession>
<feature type="region of interest" description="Disordered" evidence="1">
    <location>
        <begin position="184"/>
        <end position="306"/>
    </location>
</feature>
<reference evidence="2 3" key="1">
    <citation type="submission" date="2016-11" db="EMBL/GenBank/DDBJ databases">
        <authorList>
            <person name="Jaros S."/>
            <person name="Januszkiewicz K."/>
            <person name="Wedrychowicz H."/>
        </authorList>
    </citation>
    <scope>NUCLEOTIDE SEQUENCE [LARGE SCALE GENOMIC DNA]</scope>
</reference>
<evidence type="ECO:0000313" key="3">
    <source>
        <dbReference type="Proteomes" id="UP000249464"/>
    </source>
</evidence>
<evidence type="ECO:0000256" key="1">
    <source>
        <dbReference type="SAM" id="MobiDB-lite"/>
    </source>
</evidence>
<dbReference type="EMBL" id="FQNC01000043">
    <property type="protein sequence ID" value="SGY44073.1"/>
    <property type="molecule type" value="Genomic_DNA"/>
</dbReference>
<keyword evidence="3" id="KW-1185">Reference proteome</keyword>
<feature type="compositionally biased region" description="Basic and acidic residues" evidence="1">
    <location>
        <begin position="211"/>
        <end position="230"/>
    </location>
</feature>
<proteinExistence type="predicted"/>
<dbReference type="Proteomes" id="UP000249464">
    <property type="component" value="Unassembled WGS sequence"/>
</dbReference>
<dbReference type="AlphaFoldDB" id="A0A2X0NZE4"/>
<name>A0A2X0NZE4_9BASI</name>
<protein>
    <submittedName>
        <fullName evidence="2">BQ5605_C001g00111 protein</fullName>
    </submittedName>
</protein>
<organism evidence="2 3">
    <name type="scientific">Microbotryum silenes-dioicae</name>
    <dbReference type="NCBI Taxonomy" id="796604"/>
    <lineage>
        <taxon>Eukaryota</taxon>
        <taxon>Fungi</taxon>
        <taxon>Dikarya</taxon>
        <taxon>Basidiomycota</taxon>
        <taxon>Pucciniomycotina</taxon>
        <taxon>Microbotryomycetes</taxon>
        <taxon>Microbotryales</taxon>
        <taxon>Microbotryaceae</taxon>
        <taxon>Microbotryum</taxon>
    </lineage>
</organism>
<sequence length="318" mass="34639">MMNMLVTLQKMMSAIQTMFSFFGSQLGTLNTTPRLDPSTWSPAPTSASAIAASAPSQSMKEQELQLVALTAELEARRASLRSIGQSAIAFGKTEARVAAEKRVCCFPSLVPCLIANLSALGFVDWIRDNVPYVNDWSNPLESGSTLPLLDFGVCSSPDNSLITSIRRWRTGVIRPAFSQSQKADDDEAYNSFTADDRDVGDSDAWPSNPNDRFKEDRMAEKMRMRNEKVAQRNAELNSHGDEEDDDATAAPLSKRAKGLQVGSKKKKRKTGGTAQVLLGVSATSARDDDEASEKDLPSTGLSDSNAERRRVQIILAGK</sequence>